<feature type="compositionally biased region" description="Low complexity" evidence="7">
    <location>
        <begin position="39"/>
        <end position="51"/>
    </location>
</feature>
<keyword evidence="8" id="KW-0812">Transmembrane</keyword>
<accession>A0A8K0IRZ0</accession>
<dbReference type="Gene3D" id="3.30.2410.10">
    <property type="entry name" value="Hect, E3 ligase catalytic domain"/>
    <property type="match status" value="1"/>
</dbReference>
<evidence type="ECO:0000259" key="9">
    <source>
        <dbReference type="PROSITE" id="PS50237"/>
    </source>
</evidence>
<dbReference type="InterPro" id="IPR057948">
    <property type="entry name" value="TPR_TRIP12_N"/>
</dbReference>
<dbReference type="SUPFAM" id="SSF56204">
    <property type="entry name" value="Hect, E3 ligase catalytic domain"/>
    <property type="match status" value="2"/>
</dbReference>
<feature type="compositionally biased region" description="Basic and acidic residues" evidence="7">
    <location>
        <begin position="1"/>
        <end position="20"/>
    </location>
</feature>
<dbReference type="Proteomes" id="UP000797356">
    <property type="component" value="Chromosome 12"/>
</dbReference>
<dbReference type="Gene3D" id="1.25.10.10">
    <property type="entry name" value="Leucine-rich Repeat Variant"/>
    <property type="match status" value="1"/>
</dbReference>
<dbReference type="InterPro" id="IPR035983">
    <property type="entry name" value="Hect_E3_ubiquitin_ligase"/>
</dbReference>
<evidence type="ECO:0000313" key="10">
    <source>
        <dbReference type="EMBL" id="KAG1365699.1"/>
    </source>
</evidence>
<reference evidence="10" key="1">
    <citation type="journal article" date="2017" name="Gigascience">
        <title>The genome draft of coconut (Cocos nucifera).</title>
        <authorList>
            <person name="Xiao Y."/>
            <person name="Xu P."/>
            <person name="Fan H."/>
            <person name="Baudouin L."/>
            <person name="Xia W."/>
            <person name="Bocs S."/>
            <person name="Xu J."/>
            <person name="Li Q."/>
            <person name="Guo A."/>
            <person name="Zhou L."/>
            <person name="Li J."/>
            <person name="Wu Y."/>
            <person name="Ma Z."/>
            <person name="Armero A."/>
            <person name="Issali A.E."/>
            <person name="Liu N."/>
            <person name="Peng M."/>
            <person name="Yang Y."/>
        </authorList>
    </citation>
    <scope>NUCLEOTIDE SEQUENCE</scope>
    <source>
        <tissue evidence="10">Spear leaf of Hainan Tall coconut</tissue>
    </source>
</reference>
<dbReference type="GO" id="GO:0061630">
    <property type="term" value="F:ubiquitin protein ligase activity"/>
    <property type="evidence" value="ECO:0007669"/>
    <property type="project" value="UniProtKB-EC"/>
</dbReference>
<dbReference type="SUPFAM" id="SSF48371">
    <property type="entry name" value="ARM repeat"/>
    <property type="match status" value="1"/>
</dbReference>
<evidence type="ECO:0000256" key="5">
    <source>
        <dbReference type="ARBA" id="ARBA00022786"/>
    </source>
</evidence>
<evidence type="ECO:0000313" key="11">
    <source>
        <dbReference type="Proteomes" id="UP000797356"/>
    </source>
</evidence>
<keyword evidence="11" id="KW-1185">Reference proteome</keyword>
<sequence length="1675" mass="187600">MDRGRKRAEAGHKLPADKRACSSSEFWTGSSSLRPTPEPAAAAVASSSSEPVDCDVESSSSGRSDTAGDSEYGSCDSDDEPGYGSWVFDDPSLCGASKGKFQKIFASLDEDAGPEAQLAALTELCEVLSFCMEDSLGYFPMETSVPVLVRLAGAESRPDVMLLAVRALTYLCDGMPRTADALVRHGALPVLCGKLLAIEYLDVAEQCLEALEKISRTQPVHCLQAGTIMAVLSYIDFFTTSMQRVALSTVANVCKKLPLDCSSLVMESVPILVKLLQYQDRKLVETVATCLIRISDCFTHSPELLDEMCRHEVVHKSLHLIAIDGRISLSQATYTVFLSLLTKLATSSLIAVRTLFELNISSILRNILMASDLSHGTPCPPFEDVQSNQMHEVLKLLNQLIPPVARDVEDVQLVLAKEKILVDQPSLLHQLSMDILPLYIQVVNPGANVYISYGCVSIINKIVYFSTPEMLMDLLKVTNMSSFLAGLLSRKDHHVLISTLKTVEILMQKLPGVFLSSFVKEGVIYAIDSLLMQENCSQSTQRSGYMQLSDNQMAARDISRCLCYAFDSSRASSCEVKTCRLGKDTVLTLAKHLKTTYFTSEAVNSEMGLTEILHKLKTFCAVLNDNVDKAATNDGCAENEEYLSHILDQVISELHGRETMSTFEFIESGIVRSLVHYLSNGRYLQGTVCDCDLSNNFLAVLRRFRTFACISLSKMNQGWENMLITLLVRKLQIALSSLDSFPVVLSHVPNTRNTYADIPFRRSTMHPCLKVCFVREEGETTLHDHDNVLNVELASSLDAIEGYLWPKVSGKNSEHLAESARKDMISTSDIAAGNMCAEEKNPQHLVAKILREPEEKGGLACQEGQSLSVDRSPRQRDLIAVITSSLSSLGERGVEGKISSASSSNGVMEPNLNFCLEGKQLDQSITLYQAILQEQLSAEPDEIVGPKFWNKVYRVTYKRAEPKSNDSQMPYDAYLCNKIGFSWQKLSFFSSMLNANLPCTLDKSNPLYDILFMLKILEGLNRISFHLLSDERNDAFAEGRIENFDDLKVIISSVPQAEFISSKLTDKLEQQMRDPLALSSGSMPLWCNQLMAACPFLFSFDARRKYFDLTAFGSSRSQLNPIQRLNSSDTNSVIERWLQSGSFSRKKFKVDRNNIMSSAAKMMELYAHSKGVLEVEYSEEVGTGLGPTMEFYTLVSQEFQKVGMGMWREDLGLRGGSSKVVGEFGLVEAPFGLFPQPWSAANGVSNGIQFPEVIKKFFLLGQLVAMAIKERRILDLPFSKAFYKVILEQELDIYDIQSFDPKLGRTLLEFQALVNRKKFLESISRKNYKCASDLYYRNARIEDLCLDFTLPGYSNYELTLESNSKMVNIANLEEYIALVVDATIKCGISRQVEAFKSGFNELVAMAIKERRILDLPFSKAFYKVILEQELDIYDIQSFDPKLGRTLLEFQALVNRKKFLESISRKNYKCASDLYYRNARIEDLCLDFTLPGYSNYELTLESNSKMVNIANLEEYIALVVDATIKCGISRQVEAFKSGFNEVFRLKTLQIFTEDELELLLCGEGDTWDFTKLVDHIKFDHGYTASSPPVLNLLEIMQEFESNQRRAFLQFVTGAPRLPPGGLAALNPKLTVVRKVCLCLRLMRQPSFEFTFWFTTFRPLFLMGSIVAMMRIWTCQV</sequence>
<evidence type="ECO:0000256" key="1">
    <source>
        <dbReference type="ARBA" id="ARBA00000885"/>
    </source>
</evidence>
<keyword evidence="4" id="KW-0808">Transferase</keyword>
<dbReference type="InterPro" id="IPR000569">
    <property type="entry name" value="HECT_dom"/>
</dbReference>
<feature type="domain" description="HECT" evidence="9">
    <location>
        <begin position="1161"/>
        <end position="1401"/>
    </location>
</feature>
<dbReference type="InterPro" id="IPR016024">
    <property type="entry name" value="ARM-type_fold"/>
</dbReference>
<dbReference type="Pfam" id="PF25579">
    <property type="entry name" value="TPR_TRIP12_N"/>
    <property type="match status" value="1"/>
</dbReference>
<reference evidence="10" key="2">
    <citation type="submission" date="2019-07" db="EMBL/GenBank/DDBJ databases">
        <authorList>
            <person name="Yang Y."/>
            <person name="Bocs S."/>
            <person name="Baudouin L."/>
        </authorList>
    </citation>
    <scope>NUCLEOTIDE SEQUENCE</scope>
    <source>
        <tissue evidence="10">Spear leaf of Hainan Tall coconut</tissue>
    </source>
</reference>
<keyword evidence="5 6" id="KW-0833">Ubl conjugation pathway</keyword>
<comment type="similarity">
    <text evidence="2">Belongs to the UPL family. K-HECT subfamily.</text>
</comment>
<feature type="transmembrane region" description="Helical" evidence="8">
    <location>
        <begin position="1648"/>
        <end position="1671"/>
    </location>
</feature>
<evidence type="ECO:0000256" key="2">
    <source>
        <dbReference type="ARBA" id="ARBA00006331"/>
    </source>
</evidence>
<dbReference type="GO" id="GO:0000209">
    <property type="term" value="P:protein polyubiquitination"/>
    <property type="evidence" value="ECO:0007669"/>
    <property type="project" value="TreeGrafter"/>
</dbReference>
<dbReference type="PANTHER" id="PTHR45670">
    <property type="entry name" value="E3 UBIQUITIN-PROTEIN LIGASE TRIP12"/>
    <property type="match status" value="1"/>
</dbReference>
<dbReference type="OrthoDB" id="423283at2759"/>
<evidence type="ECO:0000256" key="4">
    <source>
        <dbReference type="ARBA" id="ARBA00022679"/>
    </source>
</evidence>
<dbReference type="GO" id="GO:0043161">
    <property type="term" value="P:proteasome-mediated ubiquitin-dependent protein catabolic process"/>
    <property type="evidence" value="ECO:0007669"/>
    <property type="project" value="TreeGrafter"/>
</dbReference>
<dbReference type="Pfam" id="PF00632">
    <property type="entry name" value="HECT"/>
    <property type="match status" value="1"/>
</dbReference>
<feature type="domain" description="HECT" evidence="9">
    <location>
        <begin position="1402"/>
        <end position="1636"/>
    </location>
</feature>
<evidence type="ECO:0000256" key="3">
    <source>
        <dbReference type="ARBA" id="ARBA00012485"/>
    </source>
</evidence>
<dbReference type="PROSITE" id="PS50237">
    <property type="entry name" value="HECT"/>
    <property type="match status" value="2"/>
</dbReference>
<dbReference type="EC" id="2.3.2.26" evidence="3"/>
<dbReference type="PANTHER" id="PTHR45670:SF10">
    <property type="entry name" value="E3 UBIQUITIN-PROTEIN LIGASE UPL4"/>
    <property type="match status" value="1"/>
</dbReference>
<keyword evidence="8" id="KW-0472">Membrane</keyword>
<organism evidence="10 11">
    <name type="scientific">Cocos nucifera</name>
    <name type="common">Coconut palm</name>
    <dbReference type="NCBI Taxonomy" id="13894"/>
    <lineage>
        <taxon>Eukaryota</taxon>
        <taxon>Viridiplantae</taxon>
        <taxon>Streptophyta</taxon>
        <taxon>Embryophyta</taxon>
        <taxon>Tracheophyta</taxon>
        <taxon>Spermatophyta</taxon>
        <taxon>Magnoliopsida</taxon>
        <taxon>Liliopsida</taxon>
        <taxon>Arecaceae</taxon>
        <taxon>Arecoideae</taxon>
        <taxon>Cocoseae</taxon>
        <taxon>Attaleinae</taxon>
        <taxon>Cocos</taxon>
    </lineage>
</organism>
<feature type="compositionally biased region" description="Polar residues" evidence="7">
    <location>
        <begin position="21"/>
        <end position="34"/>
    </location>
</feature>
<dbReference type="SMART" id="SM00119">
    <property type="entry name" value="HECTc"/>
    <property type="match status" value="1"/>
</dbReference>
<comment type="catalytic activity">
    <reaction evidence="1">
        <text>S-ubiquitinyl-[E2 ubiquitin-conjugating enzyme]-L-cysteine + [acceptor protein]-L-lysine = [E2 ubiquitin-conjugating enzyme]-L-cysteine + N(6)-ubiquitinyl-[acceptor protein]-L-lysine.</text>
        <dbReference type="EC" id="2.3.2.26"/>
    </reaction>
</comment>
<gene>
    <name evidence="10" type="ORF">COCNU_12G006990</name>
</gene>
<dbReference type="Gene3D" id="3.30.2160.10">
    <property type="entry name" value="Hect, E3 ligase catalytic domain"/>
    <property type="match status" value="1"/>
</dbReference>
<comment type="caution">
    <text evidence="6">Lacks conserved residue(s) required for the propagation of feature annotation.</text>
</comment>
<proteinExistence type="inferred from homology"/>
<evidence type="ECO:0000256" key="8">
    <source>
        <dbReference type="SAM" id="Phobius"/>
    </source>
</evidence>
<comment type="caution">
    <text evidence="10">The sequence shown here is derived from an EMBL/GenBank/DDBJ whole genome shotgun (WGS) entry which is preliminary data.</text>
</comment>
<dbReference type="InterPro" id="IPR011989">
    <property type="entry name" value="ARM-like"/>
</dbReference>
<dbReference type="Gene3D" id="3.90.1750.10">
    <property type="entry name" value="Hect, E3 ligase catalytic domains"/>
    <property type="match status" value="2"/>
</dbReference>
<feature type="region of interest" description="Disordered" evidence="7">
    <location>
        <begin position="1"/>
        <end position="77"/>
    </location>
</feature>
<name>A0A8K0IRZ0_COCNU</name>
<evidence type="ECO:0000256" key="6">
    <source>
        <dbReference type="PROSITE-ProRule" id="PRU00104"/>
    </source>
</evidence>
<dbReference type="InterPro" id="IPR045322">
    <property type="entry name" value="HECTD1/TRIP12-like"/>
</dbReference>
<dbReference type="EMBL" id="CM017883">
    <property type="protein sequence ID" value="KAG1365699.1"/>
    <property type="molecule type" value="Genomic_DNA"/>
</dbReference>
<evidence type="ECO:0000256" key="7">
    <source>
        <dbReference type="SAM" id="MobiDB-lite"/>
    </source>
</evidence>
<protein>
    <recommendedName>
        <fullName evidence="3">HECT-type E3 ubiquitin transferase</fullName>
        <ecNumber evidence="3">2.3.2.26</ecNumber>
    </recommendedName>
</protein>
<keyword evidence="8" id="KW-1133">Transmembrane helix</keyword>